<feature type="transmembrane region" description="Helical" evidence="6">
    <location>
        <begin position="406"/>
        <end position="422"/>
    </location>
</feature>
<dbReference type="PANTHER" id="PTHR16172:SF30">
    <property type="entry name" value="SUGAR BABY, ISOFORM C"/>
    <property type="match status" value="1"/>
</dbReference>
<dbReference type="AlphaFoldDB" id="A0A8X6YHI2"/>
<feature type="transmembrane region" description="Helical" evidence="6">
    <location>
        <begin position="537"/>
        <end position="555"/>
    </location>
</feature>
<dbReference type="PANTHER" id="PTHR16172">
    <property type="entry name" value="MAJOR FACILITATOR SUPERFAMILY DOMAIN-CONTAINING PROTEIN 6-LIKE"/>
    <property type="match status" value="1"/>
</dbReference>
<evidence type="ECO:0000256" key="6">
    <source>
        <dbReference type="SAM" id="Phobius"/>
    </source>
</evidence>
<keyword evidence="5 6" id="KW-0472">Membrane</keyword>
<feature type="transmembrane region" description="Helical" evidence="6">
    <location>
        <begin position="365"/>
        <end position="385"/>
    </location>
</feature>
<dbReference type="SUPFAM" id="SSF103473">
    <property type="entry name" value="MFS general substrate transporter"/>
    <property type="match status" value="1"/>
</dbReference>
<dbReference type="Proteomes" id="UP000886998">
    <property type="component" value="Unassembled WGS sequence"/>
</dbReference>
<feature type="transmembrane region" description="Helical" evidence="6">
    <location>
        <begin position="631"/>
        <end position="651"/>
    </location>
</feature>
<feature type="transmembrane region" description="Helical" evidence="6">
    <location>
        <begin position="173"/>
        <end position="192"/>
    </location>
</feature>
<feature type="transmembrane region" description="Helical" evidence="6">
    <location>
        <begin position="112"/>
        <end position="132"/>
    </location>
</feature>
<name>A0A8X6YHI2_9ARAC</name>
<evidence type="ECO:0000256" key="2">
    <source>
        <dbReference type="ARBA" id="ARBA00005241"/>
    </source>
</evidence>
<feature type="domain" description="Major facilitator superfamily associated" evidence="7">
    <location>
        <begin position="110"/>
        <end position="632"/>
    </location>
</feature>
<feature type="transmembrane region" description="Helical" evidence="6">
    <location>
        <begin position="434"/>
        <end position="453"/>
    </location>
</feature>
<proteinExistence type="inferred from homology"/>
<feature type="transmembrane region" description="Helical" evidence="6">
    <location>
        <begin position="474"/>
        <end position="499"/>
    </location>
</feature>
<organism evidence="8 9">
    <name type="scientific">Trichonephila inaurata madagascariensis</name>
    <dbReference type="NCBI Taxonomy" id="2747483"/>
    <lineage>
        <taxon>Eukaryota</taxon>
        <taxon>Metazoa</taxon>
        <taxon>Ecdysozoa</taxon>
        <taxon>Arthropoda</taxon>
        <taxon>Chelicerata</taxon>
        <taxon>Arachnida</taxon>
        <taxon>Araneae</taxon>
        <taxon>Araneomorphae</taxon>
        <taxon>Entelegynae</taxon>
        <taxon>Araneoidea</taxon>
        <taxon>Nephilidae</taxon>
        <taxon>Trichonephila</taxon>
        <taxon>Trichonephila inaurata</taxon>
    </lineage>
</organism>
<evidence type="ECO:0000259" key="7">
    <source>
        <dbReference type="Pfam" id="PF12832"/>
    </source>
</evidence>
<feature type="transmembrane region" description="Helical" evidence="6">
    <location>
        <begin position="138"/>
        <end position="161"/>
    </location>
</feature>
<dbReference type="Pfam" id="PF12832">
    <property type="entry name" value="MFS_1_like"/>
    <property type="match status" value="1"/>
</dbReference>
<accession>A0A8X6YHI2</accession>
<evidence type="ECO:0000313" key="8">
    <source>
        <dbReference type="EMBL" id="GFY72443.1"/>
    </source>
</evidence>
<gene>
    <name evidence="8" type="primary">MFSD6_6</name>
    <name evidence="8" type="ORF">TNIN_71251</name>
</gene>
<evidence type="ECO:0000256" key="5">
    <source>
        <dbReference type="ARBA" id="ARBA00023136"/>
    </source>
</evidence>
<feature type="transmembrane region" description="Helical" evidence="6">
    <location>
        <begin position="511"/>
        <end position="530"/>
    </location>
</feature>
<evidence type="ECO:0000256" key="3">
    <source>
        <dbReference type="ARBA" id="ARBA00022692"/>
    </source>
</evidence>
<dbReference type="InterPro" id="IPR036259">
    <property type="entry name" value="MFS_trans_sf"/>
</dbReference>
<dbReference type="InterPro" id="IPR051717">
    <property type="entry name" value="MFS_MFSD6"/>
</dbReference>
<dbReference type="GO" id="GO:0016020">
    <property type="term" value="C:membrane"/>
    <property type="evidence" value="ECO:0007669"/>
    <property type="project" value="UniProtKB-SubCell"/>
</dbReference>
<keyword evidence="4 6" id="KW-1133">Transmembrane helix</keyword>
<comment type="similarity">
    <text evidence="2">Belongs to the major facilitator superfamily. MFSD6 family.</text>
</comment>
<dbReference type="EMBL" id="BMAV01019444">
    <property type="protein sequence ID" value="GFY72443.1"/>
    <property type="molecule type" value="Genomic_DNA"/>
</dbReference>
<evidence type="ECO:0000256" key="1">
    <source>
        <dbReference type="ARBA" id="ARBA00004141"/>
    </source>
</evidence>
<sequence>MTVTRRCVYRKQLKTANVTSPDVSSQFVDNGRTHCVIDGGKNVGLILKGKKKENLNRTMDSQNEVTENEAMENEALANEATPAISVEPSSKKRFESKEKWWRIDKEMVGFKLHFFLLTGALGSVLPFIAVIVKDRLKLSATSFATVLMFEQFFFIFTKPTIGYITDYFNKLKAVLCIVAIGQAIFLFLLLLLPPLPKEPTAIDNATFIDLEVNIPDVCTSCASFQGIKKELKISLNFTEDSHFNESSHLFSGKVCDVLKSQIVDGQQTYDKVIVPTECRTSNNYTSLRNKTVKFSGTDIRNYTVLNPKSFYECSQAPKNACSFFVHNCIVCCNEKTSCHYFLPTVHVKPPQEVSSILTDFEFYEFWLFVLVFVLLNACINAIFTLSDTACCESVQKNGADYGKQRLWGAIGWGLFAPVGGLLRDYTGDYMSTWIVFAAMSTLMLWNIWRLNLVKPHFSKDILKNIRTIVKSKEFLCFEVGVFVNGIGLGFIWFYLMWFLTSIGGNRLVCGLAHTVQCFVGELPFMFFSGWMLKKMGYFNILTLSLLAYCIRFFWYSQLENPWYVLPIEWTHGITYGVFYTSIATYAKMSAKPGTETTTQAVIFATYDGLGSGIGNIVAGLGFDYLGPQMTFFYTGVFFGCCSLISMCFTLLHRKKARAEENN</sequence>
<comment type="caution">
    <text evidence="8">The sequence shown here is derived from an EMBL/GenBank/DDBJ whole genome shotgun (WGS) entry which is preliminary data.</text>
</comment>
<protein>
    <submittedName>
        <fullName evidence="8">Major facilitator superfamily domain-containing protein 6</fullName>
    </submittedName>
</protein>
<keyword evidence="3 6" id="KW-0812">Transmembrane</keyword>
<keyword evidence="9" id="KW-1185">Reference proteome</keyword>
<dbReference type="Gene3D" id="1.20.1250.20">
    <property type="entry name" value="MFS general substrate transporter like domains"/>
    <property type="match status" value="3"/>
</dbReference>
<reference evidence="8" key="1">
    <citation type="submission" date="2020-08" db="EMBL/GenBank/DDBJ databases">
        <title>Multicomponent nature underlies the extraordinary mechanical properties of spider dragline silk.</title>
        <authorList>
            <person name="Kono N."/>
            <person name="Nakamura H."/>
            <person name="Mori M."/>
            <person name="Yoshida Y."/>
            <person name="Ohtoshi R."/>
            <person name="Malay A.D."/>
            <person name="Moran D.A.P."/>
            <person name="Tomita M."/>
            <person name="Numata K."/>
            <person name="Arakawa K."/>
        </authorList>
    </citation>
    <scope>NUCLEOTIDE SEQUENCE</scope>
</reference>
<comment type="subcellular location">
    <subcellularLocation>
        <location evidence="1">Membrane</location>
        <topology evidence="1">Multi-pass membrane protein</topology>
    </subcellularLocation>
</comment>
<evidence type="ECO:0000256" key="4">
    <source>
        <dbReference type="ARBA" id="ARBA00022989"/>
    </source>
</evidence>
<dbReference type="InterPro" id="IPR024989">
    <property type="entry name" value="MFS_assoc_dom"/>
</dbReference>
<evidence type="ECO:0000313" key="9">
    <source>
        <dbReference type="Proteomes" id="UP000886998"/>
    </source>
</evidence>
<dbReference type="OrthoDB" id="515887at2759"/>